<evidence type="ECO:0000256" key="4">
    <source>
        <dbReference type="ARBA" id="ARBA00023136"/>
    </source>
</evidence>
<dbReference type="GO" id="GO:0007605">
    <property type="term" value="P:sensory perception of sound"/>
    <property type="evidence" value="ECO:0007669"/>
    <property type="project" value="TreeGrafter"/>
</dbReference>
<reference evidence="6" key="1">
    <citation type="journal article" date="2023" name="PLoS Negl. Trop. Dis.">
        <title>A genome sequence for Biomphalaria pfeifferi, the major vector snail for the human-infecting parasite Schistosoma mansoni.</title>
        <authorList>
            <person name="Bu L."/>
            <person name="Lu L."/>
            <person name="Laidemitt M.R."/>
            <person name="Zhang S.M."/>
            <person name="Mutuku M."/>
            <person name="Mkoji G."/>
            <person name="Steinauer M."/>
            <person name="Loker E.S."/>
        </authorList>
    </citation>
    <scope>NUCLEOTIDE SEQUENCE</scope>
    <source>
        <strain evidence="6">KasaAsao</strain>
    </source>
</reference>
<keyword evidence="4 5" id="KW-0472">Membrane</keyword>
<dbReference type="InterPro" id="IPR019372">
    <property type="entry name" value="LHFPL"/>
</dbReference>
<evidence type="ECO:0000256" key="2">
    <source>
        <dbReference type="ARBA" id="ARBA00022692"/>
    </source>
</evidence>
<feature type="transmembrane region" description="Helical" evidence="5">
    <location>
        <begin position="87"/>
        <end position="108"/>
    </location>
</feature>
<comment type="caution">
    <text evidence="6">The sequence shown here is derived from an EMBL/GenBank/DDBJ whole genome shotgun (WGS) entry which is preliminary data.</text>
</comment>
<feature type="transmembrane region" description="Helical" evidence="5">
    <location>
        <begin position="36"/>
        <end position="55"/>
    </location>
</feature>
<accession>A0AAD8FGD3</accession>
<sequence>MIRSVLIVVTANVRLLVLGTNRLVFALHGTKRFTSFVQRVHTTVLALLGLGVEIFTCAQARMEYRETEYNTDLTKVHHTNYVRNSRAIVVLWAIFTCIFFILNVVVWIQPQWIGDTGDSAVAGFFGLYKYCVETSVGSDFICNGDFISWESILNSYFKATSVMVGVSCLLSIASIACFLLFCLVNTATVLRICAWLQLMSGLLITVSCIVYPGGWDHSQVRQVCGLKSGSYNIGECGMRWGYALAIVLIFDAFILCILAFVLAAKQANLLPEIYKKEKEALKD</sequence>
<keyword evidence="7" id="KW-1185">Reference proteome</keyword>
<keyword evidence="2 5" id="KW-0812">Transmembrane</keyword>
<dbReference type="Proteomes" id="UP001233172">
    <property type="component" value="Unassembled WGS sequence"/>
</dbReference>
<feature type="transmembrane region" description="Helical" evidence="5">
    <location>
        <begin position="240"/>
        <end position="264"/>
    </location>
</feature>
<dbReference type="AlphaFoldDB" id="A0AAD8FGD3"/>
<comment type="subcellular location">
    <subcellularLocation>
        <location evidence="1">Membrane</location>
        <topology evidence="1">Multi-pass membrane protein</topology>
    </subcellularLocation>
</comment>
<name>A0AAD8FGD3_BIOPF</name>
<organism evidence="6 7">
    <name type="scientific">Biomphalaria pfeifferi</name>
    <name type="common">Bloodfluke planorb</name>
    <name type="synonym">Freshwater snail</name>
    <dbReference type="NCBI Taxonomy" id="112525"/>
    <lineage>
        <taxon>Eukaryota</taxon>
        <taxon>Metazoa</taxon>
        <taxon>Spiralia</taxon>
        <taxon>Lophotrochozoa</taxon>
        <taxon>Mollusca</taxon>
        <taxon>Gastropoda</taxon>
        <taxon>Heterobranchia</taxon>
        <taxon>Euthyneura</taxon>
        <taxon>Panpulmonata</taxon>
        <taxon>Hygrophila</taxon>
        <taxon>Lymnaeoidea</taxon>
        <taxon>Planorbidae</taxon>
        <taxon>Biomphalaria</taxon>
    </lineage>
</organism>
<evidence type="ECO:0000313" key="6">
    <source>
        <dbReference type="EMBL" id="KAK0064037.1"/>
    </source>
</evidence>
<dbReference type="Pfam" id="PF10242">
    <property type="entry name" value="L_HMGIC_fpl"/>
    <property type="match status" value="1"/>
</dbReference>
<feature type="transmembrane region" description="Helical" evidence="5">
    <location>
        <begin position="192"/>
        <end position="212"/>
    </location>
</feature>
<evidence type="ECO:0000256" key="5">
    <source>
        <dbReference type="SAM" id="Phobius"/>
    </source>
</evidence>
<evidence type="ECO:0000256" key="3">
    <source>
        <dbReference type="ARBA" id="ARBA00022989"/>
    </source>
</evidence>
<protein>
    <submittedName>
        <fullName evidence="6">LHFPL tetraspan subfamily member 3 protein</fullName>
    </submittedName>
</protein>
<reference evidence="6" key="2">
    <citation type="submission" date="2023-04" db="EMBL/GenBank/DDBJ databases">
        <authorList>
            <person name="Bu L."/>
            <person name="Lu L."/>
            <person name="Laidemitt M.R."/>
            <person name="Zhang S.M."/>
            <person name="Mutuku M."/>
            <person name="Mkoji G."/>
            <person name="Steinauer M."/>
            <person name="Loker E.S."/>
        </authorList>
    </citation>
    <scope>NUCLEOTIDE SEQUENCE</scope>
    <source>
        <strain evidence="6">KasaAsao</strain>
        <tissue evidence="6">Whole Snail</tissue>
    </source>
</reference>
<keyword evidence="3 5" id="KW-1133">Transmembrane helix</keyword>
<dbReference type="EMBL" id="JASAOG010000019">
    <property type="protein sequence ID" value="KAK0064037.1"/>
    <property type="molecule type" value="Genomic_DNA"/>
</dbReference>
<dbReference type="PANTHER" id="PTHR12489:SF1">
    <property type="entry name" value="LP10272P"/>
    <property type="match status" value="1"/>
</dbReference>
<proteinExistence type="predicted"/>
<dbReference type="GO" id="GO:0005886">
    <property type="term" value="C:plasma membrane"/>
    <property type="evidence" value="ECO:0007669"/>
    <property type="project" value="TreeGrafter"/>
</dbReference>
<evidence type="ECO:0000256" key="1">
    <source>
        <dbReference type="ARBA" id="ARBA00004141"/>
    </source>
</evidence>
<feature type="transmembrane region" description="Helical" evidence="5">
    <location>
        <begin position="162"/>
        <end position="185"/>
    </location>
</feature>
<gene>
    <name evidence="6" type="ORF">Bpfe_006722</name>
</gene>
<dbReference type="PANTHER" id="PTHR12489">
    <property type="entry name" value="LIPOMA HMGIC FUSION PARTNER-LIKE PROTEIN"/>
    <property type="match status" value="1"/>
</dbReference>
<evidence type="ECO:0000313" key="7">
    <source>
        <dbReference type="Proteomes" id="UP001233172"/>
    </source>
</evidence>